<evidence type="ECO:0000313" key="5">
    <source>
        <dbReference type="EMBL" id="GFR40151.1"/>
    </source>
</evidence>
<evidence type="ECO:0000256" key="2">
    <source>
        <dbReference type="ARBA" id="ARBA00010271"/>
    </source>
</evidence>
<sequence>HGNCNGETGQCDCPFGLAGPACTERLFPACHSSHEADTLPHIGTWYPKNCYCAKQLLANPYSCPKYEHGDARAFCLYEILMEKDLLCYRYKSLPESAQLSDSPPMDHPDLEWVRMAPYPNLNERVLTGEEVPKEYKTPDQGTWRPLTECPGNCSHRGWCQVHGGNQEGQHTQDDKPWCYCHSYFSGESCERAENYHCYRNCSGVGTCLSGWCHCQPGYWGHGCTRRKAYSSTVGWRPNHADMKIYVYDLPNIIVHRKAGDPWALIDAMYNAELEFTEQLLGDWGVRTENPWEATLFYVPMFTYWYTGNVGNTYHIMQHVTHHLQRMAPFFNLTGGRNHIMWATNDRGVCGLAGAPPEVQHSIKLVHFGQSPRRSHYLPSHLAGAGAGSGISLPQPGHRFEEFPEFNAGNVVAESEQCYGPEKDVVAPNVVPLTPSWYDQVWNTTFLSDGSRVVTRRPDAPARTTTLFFGGYSKPDMTYSQGVRQALNKMFGPGGKYDPQSPNARKDIVIMGPPPNTFTELMKSKFCLAPMGGGWGIRLSKAMLLGCVPVIVQDHIYQPFWDVVPFEDFSLRISRHDLHQLVDLLDMITPQQLERLQAGVENYHRAFIWEAHYGGLAYNYTVTALKHRALNMWSGNYHHHRSSRRHHRHQRHRSK</sequence>
<comment type="caution">
    <text evidence="5">The sequence shown here is derived from an EMBL/GenBank/DDBJ whole genome shotgun (WGS) entry which is preliminary data.</text>
</comment>
<dbReference type="PANTHER" id="PTHR11062">
    <property type="entry name" value="EXOSTOSIN HEPARAN SULFATE GLYCOSYLTRANSFERASE -RELATED"/>
    <property type="match status" value="1"/>
</dbReference>
<evidence type="ECO:0000259" key="4">
    <source>
        <dbReference type="PROSITE" id="PS00022"/>
    </source>
</evidence>
<keyword evidence="6" id="KW-1185">Reference proteome</keyword>
<organism evidence="5 6">
    <name type="scientific">Astrephomene gubernaculifera</name>
    <dbReference type="NCBI Taxonomy" id="47775"/>
    <lineage>
        <taxon>Eukaryota</taxon>
        <taxon>Viridiplantae</taxon>
        <taxon>Chlorophyta</taxon>
        <taxon>core chlorophytes</taxon>
        <taxon>Chlorophyceae</taxon>
        <taxon>CS clade</taxon>
        <taxon>Chlamydomonadales</taxon>
        <taxon>Astrephomenaceae</taxon>
        <taxon>Astrephomene</taxon>
    </lineage>
</organism>
<dbReference type="Pfam" id="PF03016">
    <property type="entry name" value="Exostosin_GT47"/>
    <property type="match status" value="1"/>
</dbReference>
<feature type="domain" description="EGF-like" evidence="4">
    <location>
        <begin position="11"/>
        <end position="22"/>
    </location>
</feature>
<dbReference type="GO" id="GO:0016757">
    <property type="term" value="F:glycosyltransferase activity"/>
    <property type="evidence" value="ECO:0007669"/>
    <property type="project" value="InterPro"/>
</dbReference>
<dbReference type="AlphaFoldDB" id="A0AAD3DE42"/>
<dbReference type="PROSITE" id="PS00022">
    <property type="entry name" value="EGF_1"/>
    <property type="match status" value="2"/>
</dbReference>
<evidence type="ECO:0000256" key="1">
    <source>
        <dbReference type="ARBA" id="ARBA00004323"/>
    </source>
</evidence>
<dbReference type="InterPro" id="IPR004263">
    <property type="entry name" value="Exostosin"/>
</dbReference>
<name>A0AAD3DE42_9CHLO</name>
<evidence type="ECO:0000256" key="3">
    <source>
        <dbReference type="ARBA" id="ARBA00023034"/>
    </source>
</evidence>
<keyword evidence="3" id="KW-0333">Golgi apparatus</keyword>
<comment type="subcellular location">
    <subcellularLocation>
        <location evidence="1">Golgi apparatus membrane</location>
        <topology evidence="1">Single-pass type II membrane protein</topology>
    </subcellularLocation>
</comment>
<dbReference type="EMBL" id="BMAR01000001">
    <property type="protein sequence ID" value="GFR40151.1"/>
    <property type="molecule type" value="Genomic_DNA"/>
</dbReference>
<gene>
    <name evidence="5" type="ORF">Agub_g707</name>
</gene>
<dbReference type="InterPro" id="IPR009030">
    <property type="entry name" value="Growth_fac_rcpt_cys_sf"/>
</dbReference>
<reference evidence="5 6" key="1">
    <citation type="journal article" date="2021" name="Sci. Rep.">
        <title>Genome sequencing of the multicellular alga Astrephomene provides insights into convergent evolution of germ-soma differentiation.</title>
        <authorList>
            <person name="Yamashita S."/>
            <person name="Yamamoto K."/>
            <person name="Matsuzaki R."/>
            <person name="Suzuki S."/>
            <person name="Yamaguchi H."/>
            <person name="Hirooka S."/>
            <person name="Minakuchi Y."/>
            <person name="Miyagishima S."/>
            <person name="Kawachi M."/>
            <person name="Toyoda A."/>
            <person name="Nozaki H."/>
        </authorList>
    </citation>
    <scope>NUCLEOTIDE SEQUENCE [LARGE SCALE GENOMIC DNA]</scope>
    <source>
        <strain evidence="5 6">NIES-4017</strain>
    </source>
</reference>
<dbReference type="GO" id="GO:0000139">
    <property type="term" value="C:Golgi membrane"/>
    <property type="evidence" value="ECO:0007669"/>
    <property type="project" value="UniProtKB-SubCell"/>
</dbReference>
<comment type="similarity">
    <text evidence="2">Belongs to the glycosyltransferase 47 family.</text>
</comment>
<dbReference type="PANTHER" id="PTHR11062:SF376">
    <property type="entry name" value="EXOSTOSIN FAMILY PROTEIN"/>
    <property type="match status" value="1"/>
</dbReference>
<proteinExistence type="inferred from homology"/>
<feature type="domain" description="EGF-like" evidence="4">
    <location>
        <begin position="178"/>
        <end position="189"/>
    </location>
</feature>
<dbReference type="InterPro" id="IPR000742">
    <property type="entry name" value="EGF"/>
</dbReference>
<evidence type="ECO:0000313" key="6">
    <source>
        <dbReference type="Proteomes" id="UP001054857"/>
    </source>
</evidence>
<dbReference type="InterPro" id="IPR040911">
    <property type="entry name" value="Exostosin_GT47"/>
</dbReference>
<accession>A0AAD3DE42</accession>
<dbReference type="SUPFAM" id="SSF57184">
    <property type="entry name" value="Growth factor receptor domain"/>
    <property type="match status" value="1"/>
</dbReference>
<feature type="non-terminal residue" evidence="5">
    <location>
        <position position="654"/>
    </location>
</feature>
<protein>
    <recommendedName>
        <fullName evidence="4">EGF-like domain-containing protein</fullName>
    </recommendedName>
</protein>
<dbReference type="Proteomes" id="UP001054857">
    <property type="component" value="Unassembled WGS sequence"/>
</dbReference>